<keyword evidence="2" id="KW-0472">Membrane</keyword>
<evidence type="ECO:0000256" key="2">
    <source>
        <dbReference type="SAM" id="Phobius"/>
    </source>
</evidence>
<feature type="transmembrane region" description="Helical" evidence="2">
    <location>
        <begin position="85"/>
        <end position="104"/>
    </location>
</feature>
<protein>
    <submittedName>
        <fullName evidence="3">Uncharacterized protein</fullName>
    </submittedName>
</protein>
<keyword evidence="4" id="KW-1185">Reference proteome</keyword>
<gene>
    <name evidence="3" type="ORF">C464_04668</name>
</gene>
<dbReference type="PATRIC" id="fig|1227466.3.peg.947"/>
<keyword evidence="2" id="KW-0812">Transmembrane</keyword>
<feature type="compositionally biased region" description="Basic residues" evidence="1">
    <location>
        <begin position="8"/>
        <end position="21"/>
    </location>
</feature>
<sequence length="105" mass="11560">MTSAQARRLSRRRTGCLGRRTRPARRFGRRLSPESGLLFGVAAGVFLHVAVDLLPECSTGSETCPVDGADREGDRHRLRDRFRRHAVLSSVFGGTAVAVAWWVAV</sequence>
<name>M0EQJ0_9EURY</name>
<comment type="caution">
    <text evidence="3">The sequence shown here is derived from an EMBL/GenBank/DDBJ whole genome shotgun (WGS) entry which is preliminary data.</text>
</comment>
<dbReference type="Proteomes" id="UP000011509">
    <property type="component" value="Unassembled WGS sequence"/>
</dbReference>
<evidence type="ECO:0000313" key="4">
    <source>
        <dbReference type="Proteomes" id="UP000011509"/>
    </source>
</evidence>
<evidence type="ECO:0000256" key="1">
    <source>
        <dbReference type="SAM" id="MobiDB-lite"/>
    </source>
</evidence>
<proteinExistence type="predicted"/>
<organism evidence="3 4">
    <name type="scientific">Halorubrum coriense DSM 10284</name>
    <dbReference type="NCBI Taxonomy" id="1227466"/>
    <lineage>
        <taxon>Archaea</taxon>
        <taxon>Methanobacteriati</taxon>
        <taxon>Methanobacteriota</taxon>
        <taxon>Stenosarchaea group</taxon>
        <taxon>Halobacteria</taxon>
        <taxon>Halobacteriales</taxon>
        <taxon>Haloferacaceae</taxon>
        <taxon>Halorubrum</taxon>
    </lineage>
</organism>
<dbReference type="RefSeq" id="WP_006112379.1">
    <property type="nucleotide sequence ID" value="NZ_AOJL01000022.1"/>
</dbReference>
<accession>M0EQJ0</accession>
<dbReference type="STRING" id="1227466.C464_04668"/>
<feature type="region of interest" description="Disordered" evidence="1">
    <location>
        <begin position="1"/>
        <end position="21"/>
    </location>
</feature>
<reference evidence="3 4" key="1">
    <citation type="journal article" date="2014" name="PLoS Genet.">
        <title>Phylogenetically driven sequencing of extremely halophilic archaea reveals strategies for static and dynamic osmo-response.</title>
        <authorList>
            <person name="Becker E.A."/>
            <person name="Seitzer P.M."/>
            <person name="Tritt A."/>
            <person name="Larsen D."/>
            <person name="Krusor M."/>
            <person name="Yao A.I."/>
            <person name="Wu D."/>
            <person name="Madern D."/>
            <person name="Eisen J.A."/>
            <person name="Darling A.E."/>
            <person name="Facciotti M.T."/>
        </authorList>
    </citation>
    <scope>NUCLEOTIDE SEQUENCE [LARGE SCALE GENOMIC DNA]</scope>
    <source>
        <strain evidence="3 4">DSM 10284</strain>
    </source>
</reference>
<evidence type="ECO:0000313" key="3">
    <source>
        <dbReference type="EMBL" id="ELZ49358.1"/>
    </source>
</evidence>
<dbReference type="EMBL" id="AOJL01000022">
    <property type="protein sequence ID" value="ELZ49358.1"/>
    <property type="molecule type" value="Genomic_DNA"/>
</dbReference>
<keyword evidence="2" id="KW-1133">Transmembrane helix</keyword>
<dbReference type="AlphaFoldDB" id="M0EQJ0"/>